<gene>
    <name evidence="1" type="ORF">SAMN05216353_1462</name>
</gene>
<proteinExistence type="predicted"/>
<dbReference type="AlphaFoldDB" id="A0A1I2S1M1"/>
<dbReference type="OrthoDB" id="2966048at2"/>
<sequence length="232" mass="26229">MYKRVGIASIMTIITIFLAGCNNHDTVSVEGKLFEVDQEEETFVVFVGDELKEAQDTNQDKQQKSIEAFLVKPEKGLEVKGEVDSFNDLKQGQKVAVEIGGYEEKLVTMDAMFSEPSKLPSYKSKSVTVTPYSKKDIVQELRVEEGYGLYTYNPKPNEKGWYDASPSSVAEDFPFRKIEVTHSVSDVKNTEELLGLYEDSPTYIITDEKGIILKTSQITELNEFIKKLEKPK</sequence>
<organism evidence="1 2">
    <name type="scientific">Halobacillus alkaliphilus</name>
    <dbReference type="NCBI Taxonomy" id="396056"/>
    <lineage>
        <taxon>Bacteria</taxon>
        <taxon>Bacillati</taxon>
        <taxon>Bacillota</taxon>
        <taxon>Bacilli</taxon>
        <taxon>Bacillales</taxon>
        <taxon>Bacillaceae</taxon>
        <taxon>Halobacillus</taxon>
    </lineage>
</organism>
<evidence type="ECO:0000313" key="2">
    <source>
        <dbReference type="Proteomes" id="UP000198897"/>
    </source>
</evidence>
<dbReference type="Proteomes" id="UP000198897">
    <property type="component" value="Unassembled WGS sequence"/>
</dbReference>
<keyword evidence="2" id="KW-1185">Reference proteome</keyword>
<protein>
    <recommendedName>
        <fullName evidence="3">Lipoprotein</fullName>
    </recommendedName>
</protein>
<dbReference type="PROSITE" id="PS51257">
    <property type="entry name" value="PROKAR_LIPOPROTEIN"/>
    <property type="match status" value="1"/>
</dbReference>
<evidence type="ECO:0008006" key="3">
    <source>
        <dbReference type="Google" id="ProtNLM"/>
    </source>
</evidence>
<dbReference type="EMBL" id="FOOG01000046">
    <property type="protein sequence ID" value="SFG46640.1"/>
    <property type="molecule type" value="Genomic_DNA"/>
</dbReference>
<evidence type="ECO:0000313" key="1">
    <source>
        <dbReference type="EMBL" id="SFG46640.1"/>
    </source>
</evidence>
<dbReference type="RefSeq" id="WP_089754058.1">
    <property type="nucleotide sequence ID" value="NZ_FOOG01000046.1"/>
</dbReference>
<reference evidence="2" key="1">
    <citation type="submission" date="2016-10" db="EMBL/GenBank/DDBJ databases">
        <authorList>
            <person name="Varghese N."/>
            <person name="Submissions S."/>
        </authorList>
    </citation>
    <scope>NUCLEOTIDE SEQUENCE [LARGE SCALE GENOMIC DNA]</scope>
    <source>
        <strain evidence="2">FP5</strain>
    </source>
</reference>
<name>A0A1I2S1M1_9BACI</name>
<accession>A0A1I2S1M1</accession>